<proteinExistence type="predicted"/>
<sequence>MCMHAFVHTLRLHI</sequence>
<accession>A0A0A8ZKF6</accession>
<organism evidence="1">
    <name type="scientific">Arundo donax</name>
    <name type="common">Giant reed</name>
    <name type="synonym">Donax arundinaceus</name>
    <dbReference type="NCBI Taxonomy" id="35708"/>
    <lineage>
        <taxon>Eukaryota</taxon>
        <taxon>Viridiplantae</taxon>
        <taxon>Streptophyta</taxon>
        <taxon>Embryophyta</taxon>
        <taxon>Tracheophyta</taxon>
        <taxon>Spermatophyta</taxon>
        <taxon>Magnoliopsida</taxon>
        <taxon>Liliopsida</taxon>
        <taxon>Poales</taxon>
        <taxon>Poaceae</taxon>
        <taxon>PACMAD clade</taxon>
        <taxon>Arundinoideae</taxon>
        <taxon>Arundineae</taxon>
        <taxon>Arundo</taxon>
    </lineage>
</organism>
<name>A0A0A8ZKF6_ARUDO</name>
<reference evidence="1" key="1">
    <citation type="submission" date="2014-09" db="EMBL/GenBank/DDBJ databases">
        <authorList>
            <person name="Magalhaes I.L.F."/>
            <person name="Oliveira U."/>
            <person name="Santos F.R."/>
            <person name="Vidigal T.H.D.A."/>
            <person name="Brescovit A.D."/>
            <person name="Santos A.J."/>
        </authorList>
    </citation>
    <scope>NUCLEOTIDE SEQUENCE</scope>
    <source>
        <tissue evidence="1">Shoot tissue taken approximately 20 cm above the soil surface</tissue>
    </source>
</reference>
<reference evidence="1" key="2">
    <citation type="journal article" date="2015" name="Data Brief">
        <title>Shoot transcriptome of the giant reed, Arundo donax.</title>
        <authorList>
            <person name="Barrero R.A."/>
            <person name="Guerrero F.D."/>
            <person name="Moolhuijzen P."/>
            <person name="Goolsby J.A."/>
            <person name="Tidwell J."/>
            <person name="Bellgard S.E."/>
            <person name="Bellgard M.I."/>
        </authorList>
    </citation>
    <scope>NUCLEOTIDE SEQUENCE</scope>
    <source>
        <tissue evidence="1">Shoot tissue taken approximately 20 cm above the soil surface</tissue>
    </source>
</reference>
<dbReference type="EMBL" id="GBRH01260685">
    <property type="protein sequence ID" value="JAD37210.1"/>
    <property type="molecule type" value="Transcribed_RNA"/>
</dbReference>
<protein>
    <submittedName>
        <fullName evidence="1">Uncharacterized protein</fullName>
    </submittedName>
</protein>
<evidence type="ECO:0000313" key="1">
    <source>
        <dbReference type="EMBL" id="JAD37210.1"/>
    </source>
</evidence>